<keyword evidence="3" id="KW-1185">Reference proteome</keyword>
<dbReference type="PANTHER" id="PTHR34154">
    <property type="entry name" value="ALKALI-SENSITIVE LINKAGE PROTEIN 1"/>
    <property type="match status" value="1"/>
</dbReference>
<gene>
    <name evidence="2" type="ORF">BCR39DRAFT_592001</name>
</gene>
<dbReference type="InterPro" id="IPR017853">
    <property type="entry name" value="GH"/>
</dbReference>
<proteinExistence type="predicted"/>
<evidence type="ECO:0000313" key="3">
    <source>
        <dbReference type="Proteomes" id="UP000193986"/>
    </source>
</evidence>
<organism evidence="2 3">
    <name type="scientific">Naematelia encephala</name>
    <dbReference type="NCBI Taxonomy" id="71784"/>
    <lineage>
        <taxon>Eukaryota</taxon>
        <taxon>Fungi</taxon>
        <taxon>Dikarya</taxon>
        <taxon>Basidiomycota</taxon>
        <taxon>Agaricomycotina</taxon>
        <taxon>Tremellomycetes</taxon>
        <taxon>Tremellales</taxon>
        <taxon>Naemateliaceae</taxon>
        <taxon>Naematelia</taxon>
    </lineage>
</organism>
<dbReference type="InParanoid" id="A0A1Y2BLB5"/>
<dbReference type="SUPFAM" id="SSF51445">
    <property type="entry name" value="(Trans)glycosidases"/>
    <property type="match status" value="1"/>
</dbReference>
<dbReference type="PANTHER" id="PTHR34154:SF3">
    <property type="entry name" value="ALKALI-SENSITIVE LINKAGE PROTEIN 1"/>
    <property type="match status" value="1"/>
</dbReference>
<protein>
    <recommendedName>
        <fullName evidence="1">Asl1-like glycosyl hydrolase catalytic domain-containing protein</fullName>
    </recommendedName>
</protein>
<dbReference type="EMBL" id="MCFC01000001">
    <property type="protein sequence ID" value="ORY35558.1"/>
    <property type="molecule type" value="Genomic_DNA"/>
</dbReference>
<dbReference type="OrthoDB" id="5959761at2759"/>
<dbReference type="STRING" id="71784.A0A1Y2BLB5"/>
<dbReference type="Proteomes" id="UP000193986">
    <property type="component" value="Unassembled WGS sequence"/>
</dbReference>
<accession>A0A1Y2BLB5</accession>
<dbReference type="InterPro" id="IPR053183">
    <property type="entry name" value="ASL1"/>
</dbReference>
<dbReference type="Pfam" id="PF11790">
    <property type="entry name" value="Glyco_hydro_cc"/>
    <property type="match status" value="1"/>
</dbReference>
<dbReference type="GO" id="GO:0071966">
    <property type="term" value="P:fungal-type cell wall polysaccharide metabolic process"/>
    <property type="evidence" value="ECO:0007669"/>
    <property type="project" value="TreeGrafter"/>
</dbReference>
<name>A0A1Y2BLB5_9TREE</name>
<comment type="caution">
    <text evidence="2">The sequence shown here is derived from an EMBL/GenBank/DDBJ whole genome shotgun (WGS) entry which is preliminary data.</text>
</comment>
<evidence type="ECO:0000259" key="1">
    <source>
        <dbReference type="Pfam" id="PF11790"/>
    </source>
</evidence>
<dbReference type="AlphaFoldDB" id="A0A1Y2BLB5"/>
<sequence length="273" mass="30925">MTSFTGPHTHISAYYTWSPNPISDDAPFPFIPMLWGCNSTYTLPFQQAVENEFDRVGLTADHAILAFNEPDLVGQAECTPSQAASAWMHYLEPLKGKFRLGSPAVTSGPGGKQWMLDWFQACGGGCNPDFIALHWYDIDPEIFIEHIRDFHDTWNLSIWITEYAVQNFSQDATQATLEEIETFMDVTTSYMQSVDWVERDFWFGAMYDMQGVNNLDCLFDLSSGNVTDRTGALSPLGIKYAGISEQVEVSIHSPAPDSWISWTNDQRSRWYLI</sequence>
<feature type="domain" description="Asl1-like glycosyl hydrolase catalytic" evidence="1">
    <location>
        <begin position="4"/>
        <end position="228"/>
    </location>
</feature>
<reference evidence="2 3" key="1">
    <citation type="submission" date="2016-07" db="EMBL/GenBank/DDBJ databases">
        <title>Pervasive Adenine N6-methylation of Active Genes in Fungi.</title>
        <authorList>
            <consortium name="DOE Joint Genome Institute"/>
            <person name="Mondo S.J."/>
            <person name="Dannebaum R.O."/>
            <person name="Kuo R.C."/>
            <person name="Labutti K."/>
            <person name="Haridas S."/>
            <person name="Kuo A."/>
            <person name="Salamov A."/>
            <person name="Ahrendt S.R."/>
            <person name="Lipzen A."/>
            <person name="Sullivan W."/>
            <person name="Andreopoulos W.B."/>
            <person name="Clum A."/>
            <person name="Lindquist E."/>
            <person name="Daum C."/>
            <person name="Ramamoorthy G.K."/>
            <person name="Gryganskyi A."/>
            <person name="Culley D."/>
            <person name="Magnuson J.K."/>
            <person name="James T.Y."/>
            <person name="O'Malley M.A."/>
            <person name="Stajich J.E."/>
            <person name="Spatafora J.W."/>
            <person name="Visel A."/>
            <person name="Grigoriev I.V."/>
        </authorList>
    </citation>
    <scope>NUCLEOTIDE SEQUENCE [LARGE SCALE GENOMIC DNA]</scope>
    <source>
        <strain evidence="2 3">68-887.2</strain>
    </source>
</reference>
<evidence type="ECO:0000313" key="2">
    <source>
        <dbReference type="EMBL" id="ORY35558.1"/>
    </source>
</evidence>
<dbReference type="InterPro" id="IPR024655">
    <property type="entry name" value="Asl1_glyco_hydro_catalytic"/>
</dbReference>
<dbReference type="Gene3D" id="3.20.20.80">
    <property type="entry name" value="Glycosidases"/>
    <property type="match status" value="1"/>
</dbReference>
<dbReference type="GO" id="GO:0009277">
    <property type="term" value="C:fungal-type cell wall"/>
    <property type="evidence" value="ECO:0007669"/>
    <property type="project" value="TreeGrafter"/>
</dbReference>